<dbReference type="SUPFAM" id="SSF52266">
    <property type="entry name" value="SGNH hydrolase"/>
    <property type="match status" value="1"/>
</dbReference>
<evidence type="ECO:0000313" key="6">
    <source>
        <dbReference type="Proteomes" id="UP000199006"/>
    </source>
</evidence>
<sequence length="630" mass="72862">MIDHFDNKKGKIRLPALISNGMILQRNKKVKIWGWAPPYLKMKLEFKNINYHVTADKDGKWSLIIAPQSAGGPYELKLTSSLETIIVNDIFVGEVWLCSGQSNMELPMRRVKDTYPEIIKNFETSKIREFKIPISYNFSQKNDDFKNAFWKKLDHKTIYEFSAVALFIAKKLKNELGIPIGIINASVGGSPIEAWVSKKSLHGFPQYLNLADKFSDQNYIKKVEQKNIYFESKWYKKLYHLDEGLNGEPAFFKQSYNDSSWLEVNLPADFSEINFLNKNGVIWFRKYFYLSDELAKKKAKLWLGRIVDADTVYINNKRIGSVTYQYPPRKYEIPKKLLKRGKNLIAVRVVIKKGQGEFVKDKPYKIIFSDQDISLEGKWKYKIAATIEELKESTFIQWHPTGLFNAMIAPLFNYTIKGIFWYQGESNTKHAEEYRQLFPRMITEWRKGFADLKLPFIYAQLPEFGSAKQGNKFGWANFRNVQREALKLNNTAMTVNLGLGEWNDLHPLNKAGIAERFFLAALNIAYNKSIIYSGPDVSEVKKSENKIIISFNNIGKGLKIRGDHLQGFEIADVNREYKKAEAVLDGDLVLLWHKDIENPKYFRYAWQDNPAAANLYNSLDLPVGTFAIEL</sequence>
<dbReference type="Gene3D" id="2.60.120.260">
    <property type="entry name" value="Galactose-binding domain-like"/>
    <property type="match status" value="1"/>
</dbReference>
<comment type="similarity">
    <text evidence="1">Belongs to the glycosyl hydrolase 2 family.</text>
</comment>
<dbReference type="RefSeq" id="WP_089861966.1">
    <property type="nucleotide sequence ID" value="NZ_FOTI01000027.1"/>
</dbReference>
<dbReference type="EMBL" id="FOTI01000027">
    <property type="protein sequence ID" value="SFL72844.1"/>
    <property type="molecule type" value="Genomic_DNA"/>
</dbReference>
<keyword evidence="2" id="KW-0378">Hydrolase</keyword>
<evidence type="ECO:0000259" key="3">
    <source>
        <dbReference type="Pfam" id="PF02837"/>
    </source>
</evidence>
<dbReference type="PANTHER" id="PTHR22901">
    <property type="entry name" value="SIALATE O-ACETYLESTERASE"/>
    <property type="match status" value="1"/>
</dbReference>
<dbReference type="AlphaFoldDB" id="A0A1I4K279"/>
<dbReference type="Proteomes" id="UP000199006">
    <property type="component" value="Unassembled WGS sequence"/>
</dbReference>
<dbReference type="InterPro" id="IPR006104">
    <property type="entry name" value="Glyco_hydro_2_N"/>
</dbReference>
<dbReference type="PANTHER" id="PTHR22901:SF0">
    <property type="entry name" value="SIALATE O-ACETYLESTERASE"/>
    <property type="match status" value="1"/>
</dbReference>
<dbReference type="GO" id="GO:0004553">
    <property type="term" value="F:hydrolase activity, hydrolyzing O-glycosyl compounds"/>
    <property type="evidence" value="ECO:0007669"/>
    <property type="project" value="InterPro"/>
</dbReference>
<dbReference type="OrthoDB" id="9795554at2"/>
<evidence type="ECO:0000256" key="1">
    <source>
        <dbReference type="ARBA" id="ARBA00007401"/>
    </source>
</evidence>
<evidence type="ECO:0000259" key="4">
    <source>
        <dbReference type="Pfam" id="PF03629"/>
    </source>
</evidence>
<feature type="domain" description="Sialate O-acetylesterase" evidence="4">
    <location>
        <begin position="397"/>
        <end position="504"/>
    </location>
</feature>
<gene>
    <name evidence="5" type="ORF">SAMN02983006_01887</name>
</gene>
<dbReference type="GO" id="GO:0001681">
    <property type="term" value="F:sialate O-acetylesterase activity"/>
    <property type="evidence" value="ECO:0007669"/>
    <property type="project" value="InterPro"/>
</dbReference>
<dbReference type="Gene3D" id="3.40.50.1110">
    <property type="entry name" value="SGNH hydrolase"/>
    <property type="match status" value="2"/>
</dbReference>
<dbReference type="InterPro" id="IPR005181">
    <property type="entry name" value="SASA"/>
</dbReference>
<evidence type="ECO:0000313" key="5">
    <source>
        <dbReference type="EMBL" id="SFL72844.1"/>
    </source>
</evidence>
<dbReference type="Pfam" id="PF02837">
    <property type="entry name" value="Glyco_hydro_2_N"/>
    <property type="match status" value="1"/>
</dbReference>
<feature type="domain" description="Sialate O-acetylesterase" evidence="4">
    <location>
        <begin position="94"/>
        <end position="202"/>
    </location>
</feature>
<dbReference type="InterPro" id="IPR039329">
    <property type="entry name" value="SIAE"/>
</dbReference>
<protein>
    <submittedName>
        <fullName evidence="5">Sialate O-acetylesterase</fullName>
    </submittedName>
</protein>
<keyword evidence="6" id="KW-1185">Reference proteome</keyword>
<dbReference type="InterPro" id="IPR036514">
    <property type="entry name" value="SGNH_hydro_sf"/>
</dbReference>
<dbReference type="GO" id="GO:0005975">
    <property type="term" value="P:carbohydrate metabolic process"/>
    <property type="evidence" value="ECO:0007669"/>
    <property type="project" value="InterPro"/>
</dbReference>
<evidence type="ECO:0000256" key="2">
    <source>
        <dbReference type="ARBA" id="ARBA00022801"/>
    </source>
</evidence>
<name>A0A1I4K279_9FIRM</name>
<feature type="domain" description="Glycosyl hydrolases family 2 sugar binding" evidence="3">
    <location>
        <begin position="249"/>
        <end position="362"/>
    </location>
</feature>
<dbReference type="SUPFAM" id="SSF49785">
    <property type="entry name" value="Galactose-binding domain-like"/>
    <property type="match status" value="1"/>
</dbReference>
<organism evidence="5 6">
    <name type="scientific">Halanaerobium salsuginis</name>
    <dbReference type="NCBI Taxonomy" id="29563"/>
    <lineage>
        <taxon>Bacteria</taxon>
        <taxon>Bacillati</taxon>
        <taxon>Bacillota</taxon>
        <taxon>Clostridia</taxon>
        <taxon>Halanaerobiales</taxon>
        <taxon>Halanaerobiaceae</taxon>
        <taxon>Halanaerobium</taxon>
    </lineage>
</organism>
<accession>A0A1I4K279</accession>
<dbReference type="InterPro" id="IPR008979">
    <property type="entry name" value="Galactose-bd-like_sf"/>
</dbReference>
<proteinExistence type="inferred from homology"/>
<dbReference type="Pfam" id="PF03629">
    <property type="entry name" value="SASA"/>
    <property type="match status" value="2"/>
</dbReference>
<reference evidence="5 6" key="1">
    <citation type="submission" date="2016-10" db="EMBL/GenBank/DDBJ databases">
        <authorList>
            <person name="de Groot N.N."/>
        </authorList>
    </citation>
    <scope>NUCLEOTIDE SEQUENCE [LARGE SCALE GENOMIC DNA]</scope>
    <source>
        <strain evidence="5 6">ATCC 51327</strain>
    </source>
</reference>
<dbReference type="STRING" id="29563.SAMN02983006_01887"/>